<dbReference type="OrthoDB" id="2537769at2759"/>
<feature type="region of interest" description="Disordered" evidence="1">
    <location>
        <begin position="1"/>
        <end position="107"/>
    </location>
</feature>
<reference evidence="2 3" key="1">
    <citation type="journal article" date="2016" name="Genome Biol. Evol.">
        <title>Divergent and convergent evolution of fungal pathogenicity.</title>
        <authorList>
            <person name="Shang Y."/>
            <person name="Xiao G."/>
            <person name="Zheng P."/>
            <person name="Cen K."/>
            <person name="Zhan S."/>
            <person name="Wang C."/>
        </authorList>
    </citation>
    <scope>NUCLEOTIDE SEQUENCE [LARGE SCALE GENOMIC DNA]</scope>
    <source>
        <strain evidence="2 3">ARSEF 2679</strain>
    </source>
</reference>
<sequence>MPARKRAAEEPATARSGTSSRRRSGRISDAPKKSSYWEGSDDDESGAFEKPMKKRKSGASNGLRASAAARKQESDGDEYTAEAQTAEEEDEGDDEGFGEQENENRPMKVTVVPLEKLRDDGGVPYEDHKVHKNTLLFLKELKANNRRPWLKAHDGEYRRALRDWQTFVEASSLTVSDADATVPAELPAKDVAFRIYRDTRFSRDPTPYKPHFAAAWSRTGRKGPYACYYVHCEPGSSSGSGSGGGGAGRGARGRSFIGGGLWHPEAGHVRKLRRSVDRHPERWRAVLGEERLRRVFFPQVKASTKGGGGGVEEAAVKAFVGKNQENALKKRPMGYEATHPDIELLKLKNYTIGVPIDDDMLCGDDAQEKFAEYIGAMEGYITFLNSIVMPDPGLDQSDSEDDSNEDDDQDND</sequence>
<dbReference type="Proteomes" id="UP000076744">
    <property type="component" value="Unassembled WGS sequence"/>
</dbReference>
<evidence type="ECO:0000256" key="1">
    <source>
        <dbReference type="SAM" id="MobiDB-lite"/>
    </source>
</evidence>
<dbReference type="InterPro" id="IPR012808">
    <property type="entry name" value="CHP02453"/>
</dbReference>
<dbReference type="GeneID" id="30018558"/>
<name>A0A162JKF9_CORFA</name>
<dbReference type="Pfam" id="PF09365">
    <property type="entry name" value="DUF2461"/>
    <property type="match status" value="2"/>
</dbReference>
<feature type="compositionally biased region" description="Acidic residues" evidence="1">
    <location>
        <begin position="397"/>
        <end position="412"/>
    </location>
</feature>
<evidence type="ECO:0000313" key="3">
    <source>
        <dbReference type="Proteomes" id="UP000076744"/>
    </source>
</evidence>
<feature type="region of interest" description="Disordered" evidence="1">
    <location>
        <begin position="391"/>
        <end position="412"/>
    </location>
</feature>
<dbReference type="RefSeq" id="XP_018706579.1">
    <property type="nucleotide sequence ID" value="XM_018845872.1"/>
</dbReference>
<keyword evidence="3" id="KW-1185">Reference proteome</keyword>
<dbReference type="PANTHER" id="PTHR36452:SF1">
    <property type="entry name" value="DUF2461 DOMAIN-CONTAINING PROTEIN"/>
    <property type="match status" value="1"/>
</dbReference>
<dbReference type="EMBL" id="AZHB01000004">
    <property type="protein sequence ID" value="OAA70292.1"/>
    <property type="molecule type" value="Genomic_DNA"/>
</dbReference>
<gene>
    <name evidence="2" type="ORF">ISF_02266</name>
</gene>
<dbReference type="STRING" id="1081104.A0A162JKF9"/>
<evidence type="ECO:0000313" key="2">
    <source>
        <dbReference type="EMBL" id="OAA70292.1"/>
    </source>
</evidence>
<accession>A0A162JKF9</accession>
<organism evidence="2 3">
    <name type="scientific">Cordyceps fumosorosea (strain ARSEF 2679)</name>
    <name type="common">Isaria fumosorosea</name>
    <dbReference type="NCBI Taxonomy" id="1081104"/>
    <lineage>
        <taxon>Eukaryota</taxon>
        <taxon>Fungi</taxon>
        <taxon>Dikarya</taxon>
        <taxon>Ascomycota</taxon>
        <taxon>Pezizomycotina</taxon>
        <taxon>Sordariomycetes</taxon>
        <taxon>Hypocreomycetidae</taxon>
        <taxon>Hypocreales</taxon>
        <taxon>Cordycipitaceae</taxon>
        <taxon>Cordyceps</taxon>
    </lineage>
</organism>
<protein>
    <recommendedName>
        <fullName evidence="4">TIGR02453 family protein</fullName>
    </recommendedName>
</protein>
<proteinExistence type="predicted"/>
<dbReference type="PANTHER" id="PTHR36452">
    <property type="entry name" value="CHROMOSOME 12, WHOLE GENOME SHOTGUN SEQUENCE"/>
    <property type="match status" value="1"/>
</dbReference>
<feature type="compositionally biased region" description="Acidic residues" evidence="1">
    <location>
        <begin position="75"/>
        <end position="101"/>
    </location>
</feature>
<comment type="caution">
    <text evidence="2">The sequence shown here is derived from an EMBL/GenBank/DDBJ whole genome shotgun (WGS) entry which is preliminary data.</text>
</comment>
<dbReference type="AlphaFoldDB" id="A0A162JKF9"/>
<evidence type="ECO:0008006" key="4">
    <source>
        <dbReference type="Google" id="ProtNLM"/>
    </source>
</evidence>